<feature type="region of interest" description="Disordered" evidence="5">
    <location>
        <begin position="111"/>
        <end position="142"/>
    </location>
</feature>
<feature type="signal peptide" evidence="6">
    <location>
        <begin position="1"/>
        <end position="20"/>
    </location>
</feature>
<name>A0A8C9RX41_SCLFO</name>
<sequence length="276" mass="32228">MHLLLFGCILELSLDPLRYAAQSPGCQKLYQSTQRSIGCHCQEQQNSCFFDTRRLLFCPFRHCYQLPDCLLLHHSFFGSLAPSLYLCECGRAHAHTHTGIFYYRPPQRIRSKRERGRGREREREREGERERAGGRDRGRERGSAQSFLSCFAEAAAGMASEPSSQSRVVFQTPDKEEEEPPHRKLGKLTVKYNRKDLQRRLDIEEWIDGQLHLLYDCEEEEIPELEIDIDELLELPDAQQRSKLHELLQECGKPKEDFINGLLYRMKGLRKMSLKK</sequence>
<evidence type="ECO:0000256" key="4">
    <source>
        <dbReference type="ARBA" id="ARBA00023272"/>
    </source>
</evidence>
<accession>A0A8C9RX41</accession>
<dbReference type="GO" id="GO:0045087">
    <property type="term" value="P:innate immune response"/>
    <property type="evidence" value="ECO:0007669"/>
    <property type="project" value="TreeGrafter"/>
</dbReference>
<keyword evidence="4" id="KW-0650">Protein phosphatase inhibitor</keyword>
<evidence type="ECO:0000256" key="6">
    <source>
        <dbReference type="SAM" id="SignalP"/>
    </source>
</evidence>
<keyword evidence="6" id="KW-0732">Signal</keyword>
<dbReference type="GO" id="GO:0005737">
    <property type="term" value="C:cytoplasm"/>
    <property type="evidence" value="ECO:0007669"/>
    <property type="project" value="InterPro"/>
</dbReference>
<organism evidence="7 8">
    <name type="scientific">Scleropages formosus</name>
    <name type="common">Asian bonytongue</name>
    <name type="synonym">Osteoglossum formosum</name>
    <dbReference type="NCBI Taxonomy" id="113540"/>
    <lineage>
        <taxon>Eukaryota</taxon>
        <taxon>Metazoa</taxon>
        <taxon>Chordata</taxon>
        <taxon>Craniata</taxon>
        <taxon>Vertebrata</taxon>
        <taxon>Euteleostomi</taxon>
        <taxon>Actinopterygii</taxon>
        <taxon>Neopterygii</taxon>
        <taxon>Teleostei</taxon>
        <taxon>Osteoglossocephala</taxon>
        <taxon>Osteoglossomorpha</taxon>
        <taxon>Osteoglossiformes</taxon>
        <taxon>Osteoglossidae</taxon>
        <taxon>Scleropages</taxon>
    </lineage>
</organism>
<protein>
    <submittedName>
        <fullName evidence="7">Protein phosphatase 1 regulatory inhibitor subunit 14D</fullName>
    </submittedName>
</protein>
<dbReference type="GO" id="GO:0004865">
    <property type="term" value="F:protein serine/threonine phosphatase inhibitor activity"/>
    <property type="evidence" value="ECO:0007669"/>
    <property type="project" value="TreeGrafter"/>
</dbReference>
<dbReference type="Proteomes" id="UP000694397">
    <property type="component" value="Chromosome 15"/>
</dbReference>
<reference evidence="7" key="3">
    <citation type="submission" date="2025-09" db="UniProtKB">
        <authorList>
            <consortium name="Ensembl"/>
        </authorList>
    </citation>
    <scope>IDENTIFICATION</scope>
</reference>
<keyword evidence="2" id="KW-0597">Phosphoprotein</keyword>
<dbReference type="PANTHER" id="PTHR16188">
    <property type="entry name" value="PROTEIN PHOSPHATASE 1 INHIBITOR POTENTIATED BY PROTEIN KINASE C"/>
    <property type="match status" value="1"/>
</dbReference>
<evidence type="ECO:0000256" key="3">
    <source>
        <dbReference type="ARBA" id="ARBA00022990"/>
    </source>
</evidence>
<gene>
    <name evidence="7" type="primary">ppp1r14d</name>
</gene>
<dbReference type="OrthoDB" id="8193882at2759"/>
<evidence type="ECO:0000256" key="5">
    <source>
        <dbReference type="SAM" id="MobiDB-lite"/>
    </source>
</evidence>
<dbReference type="Pfam" id="PF05361">
    <property type="entry name" value="PP1_inhibitor"/>
    <property type="match status" value="1"/>
</dbReference>
<dbReference type="PANTHER" id="PTHR16188:SF19">
    <property type="entry name" value="PROTEIN PHOSPHATASE 1 REGULATORY SUBUNIT 14B"/>
    <property type="match status" value="1"/>
</dbReference>
<dbReference type="InterPro" id="IPR008025">
    <property type="entry name" value="CPI-17"/>
</dbReference>
<dbReference type="Ensembl" id="ENSSFOT00015025315.2">
    <property type="protein sequence ID" value="ENSSFOP00015025040.2"/>
    <property type="gene ID" value="ENSSFOG00015016105.2"/>
</dbReference>
<dbReference type="FunFam" id="1.10.150.220:FF:000001">
    <property type="entry name" value="Phosphatase 1, regulatory (Inhibitor) subunit 14C"/>
    <property type="match status" value="1"/>
</dbReference>
<evidence type="ECO:0000256" key="1">
    <source>
        <dbReference type="ARBA" id="ARBA00005483"/>
    </source>
</evidence>
<evidence type="ECO:0000313" key="8">
    <source>
        <dbReference type="Proteomes" id="UP000694397"/>
    </source>
</evidence>
<dbReference type="Gene3D" id="1.10.150.220">
    <property type="entry name" value="CPI-17"/>
    <property type="match status" value="1"/>
</dbReference>
<feature type="compositionally biased region" description="Basic and acidic residues" evidence="5">
    <location>
        <begin position="117"/>
        <end position="142"/>
    </location>
</feature>
<evidence type="ECO:0000313" key="7">
    <source>
        <dbReference type="Ensembl" id="ENSSFOP00015025040.2"/>
    </source>
</evidence>
<dbReference type="InterPro" id="IPR036658">
    <property type="entry name" value="CPI-17_sf"/>
</dbReference>
<reference evidence="7 8" key="1">
    <citation type="submission" date="2019-04" db="EMBL/GenBank/DDBJ databases">
        <authorList>
            <consortium name="Wellcome Sanger Institute Data Sharing"/>
        </authorList>
    </citation>
    <scope>NUCLEOTIDE SEQUENCE [LARGE SCALE GENOMIC DNA]</scope>
</reference>
<evidence type="ECO:0000256" key="2">
    <source>
        <dbReference type="ARBA" id="ARBA00022553"/>
    </source>
</evidence>
<dbReference type="GeneTree" id="ENSGT00950000182985"/>
<reference evidence="7" key="2">
    <citation type="submission" date="2025-08" db="UniProtKB">
        <authorList>
            <consortium name="Ensembl"/>
        </authorList>
    </citation>
    <scope>IDENTIFICATION</scope>
</reference>
<feature type="chain" id="PRO_5034436565" evidence="6">
    <location>
        <begin position="21"/>
        <end position="276"/>
    </location>
</feature>
<proteinExistence type="inferred from homology"/>
<dbReference type="SUPFAM" id="SSF81790">
    <property type="entry name" value="Myosin phosphatase inhibitor 17kDa protein, CPI-17"/>
    <property type="match status" value="1"/>
</dbReference>
<comment type="similarity">
    <text evidence="1">Belongs to the PP1 inhibitor family.</text>
</comment>
<keyword evidence="8" id="KW-1185">Reference proteome</keyword>
<dbReference type="AlphaFoldDB" id="A0A8C9RX41"/>
<keyword evidence="3" id="KW-0007">Acetylation</keyword>